<sequence>MSETLTLTVRGMDCGHCARAVTEAIRAEDPRAEVSVDLPSGTVRAATSLPRERVAAAITAEGYTVEPA</sequence>
<dbReference type="CDD" id="cd00371">
    <property type="entry name" value="HMA"/>
    <property type="match status" value="1"/>
</dbReference>
<dbReference type="PROSITE" id="PS01047">
    <property type="entry name" value="HMA_1"/>
    <property type="match status" value="1"/>
</dbReference>
<keyword evidence="1" id="KW-0479">Metal-binding</keyword>
<dbReference type="InterPro" id="IPR017969">
    <property type="entry name" value="Heavy-metal-associated_CS"/>
</dbReference>
<dbReference type="SUPFAM" id="SSF55008">
    <property type="entry name" value="HMA, heavy metal-associated domain"/>
    <property type="match status" value="1"/>
</dbReference>
<dbReference type="Gene3D" id="3.30.70.100">
    <property type="match status" value="1"/>
</dbReference>
<comment type="caution">
    <text evidence="3">The sequence shown here is derived from an EMBL/GenBank/DDBJ whole genome shotgun (WGS) entry which is preliminary data.</text>
</comment>
<protein>
    <submittedName>
        <fullName evidence="3">Heavy metal-associated domain protein</fullName>
    </submittedName>
</protein>
<dbReference type="PROSITE" id="PS50846">
    <property type="entry name" value="HMA_2"/>
    <property type="match status" value="1"/>
</dbReference>
<dbReference type="Pfam" id="PF00403">
    <property type="entry name" value="HMA"/>
    <property type="match status" value="1"/>
</dbReference>
<dbReference type="AlphaFoldDB" id="D5RLI9"/>
<evidence type="ECO:0000259" key="2">
    <source>
        <dbReference type="PROSITE" id="PS50846"/>
    </source>
</evidence>
<name>D5RLI9_9PROT</name>
<dbReference type="InterPro" id="IPR006121">
    <property type="entry name" value="HMA_dom"/>
</dbReference>
<proteinExistence type="predicted"/>
<accession>D5RLI9</accession>
<evidence type="ECO:0000313" key="4">
    <source>
        <dbReference type="Proteomes" id="UP000005324"/>
    </source>
</evidence>
<dbReference type="OrthoDB" id="9801832at2"/>
<gene>
    <name evidence="3" type="ORF">HMPREF0731_1950</name>
</gene>
<dbReference type="GO" id="GO:0046872">
    <property type="term" value="F:metal ion binding"/>
    <property type="evidence" value="ECO:0007669"/>
    <property type="project" value="UniProtKB-KW"/>
</dbReference>
<evidence type="ECO:0000256" key="1">
    <source>
        <dbReference type="ARBA" id="ARBA00022723"/>
    </source>
</evidence>
<dbReference type="InterPro" id="IPR036163">
    <property type="entry name" value="HMA_dom_sf"/>
</dbReference>
<reference evidence="3 4" key="1">
    <citation type="submission" date="2010-04" db="EMBL/GenBank/DDBJ databases">
        <authorList>
            <person name="Qin X."/>
            <person name="Bachman B."/>
            <person name="Battles P."/>
            <person name="Bell A."/>
            <person name="Bess C."/>
            <person name="Bickham C."/>
            <person name="Chaboub L."/>
            <person name="Chen D."/>
            <person name="Coyle M."/>
            <person name="Deiros D.R."/>
            <person name="Dinh H."/>
            <person name="Forbes L."/>
            <person name="Fowler G."/>
            <person name="Francisco L."/>
            <person name="Fu Q."/>
            <person name="Gubbala S."/>
            <person name="Hale W."/>
            <person name="Han Y."/>
            <person name="Hemphill L."/>
            <person name="Highlander S.K."/>
            <person name="Hirani K."/>
            <person name="Hogues M."/>
            <person name="Jackson L."/>
            <person name="Jakkamsetti A."/>
            <person name="Javaid M."/>
            <person name="Jiang H."/>
            <person name="Korchina V."/>
            <person name="Kovar C."/>
            <person name="Lara F."/>
            <person name="Lee S."/>
            <person name="Mata R."/>
            <person name="Mathew T."/>
            <person name="Moen C."/>
            <person name="Morales K."/>
            <person name="Munidasa M."/>
            <person name="Nazareth L."/>
            <person name="Ngo R."/>
            <person name="Nguyen L."/>
            <person name="Okwuonu G."/>
            <person name="Ongeri F."/>
            <person name="Patil S."/>
            <person name="Petrosino J."/>
            <person name="Pham C."/>
            <person name="Pham P."/>
            <person name="Pu L.-L."/>
            <person name="Puazo M."/>
            <person name="Raj R."/>
            <person name="Reid J."/>
            <person name="Rouhana J."/>
            <person name="Saada N."/>
            <person name="Shang Y."/>
            <person name="Simmons D."/>
            <person name="Thornton R."/>
            <person name="Warren J."/>
            <person name="Weissenberger G."/>
            <person name="Zhang J."/>
            <person name="Zhang L."/>
            <person name="Zhou C."/>
            <person name="Zhu D."/>
            <person name="Muzny D."/>
            <person name="Worley K."/>
            <person name="Gibbs R."/>
        </authorList>
    </citation>
    <scope>NUCLEOTIDE SEQUENCE [LARGE SCALE GENOMIC DNA]</scope>
    <source>
        <strain evidence="3 4">ATCC 49957</strain>
    </source>
</reference>
<organism evidence="3 4">
    <name type="scientific">Pseudoroseomonas cervicalis ATCC 49957</name>
    <dbReference type="NCBI Taxonomy" id="525371"/>
    <lineage>
        <taxon>Bacteria</taxon>
        <taxon>Pseudomonadati</taxon>
        <taxon>Pseudomonadota</taxon>
        <taxon>Alphaproteobacteria</taxon>
        <taxon>Acetobacterales</taxon>
        <taxon>Roseomonadaceae</taxon>
        <taxon>Roseomonas</taxon>
    </lineage>
</organism>
<dbReference type="Proteomes" id="UP000005324">
    <property type="component" value="Unassembled WGS sequence"/>
</dbReference>
<evidence type="ECO:0000313" key="3">
    <source>
        <dbReference type="EMBL" id="EFH11832.1"/>
    </source>
</evidence>
<dbReference type="RefSeq" id="WP_007004367.1">
    <property type="nucleotide sequence ID" value="NZ_GG770779.1"/>
</dbReference>
<keyword evidence="4" id="KW-1185">Reference proteome</keyword>
<dbReference type="EMBL" id="ADVL01000317">
    <property type="protein sequence ID" value="EFH11832.1"/>
    <property type="molecule type" value="Genomic_DNA"/>
</dbReference>
<dbReference type="HOGENOM" id="CLU_134973_5_0_5"/>
<feature type="domain" description="HMA" evidence="2">
    <location>
        <begin position="3"/>
        <end position="66"/>
    </location>
</feature>